<dbReference type="InterPro" id="IPR036864">
    <property type="entry name" value="Zn2-C6_fun-type_DNA-bd_sf"/>
</dbReference>
<keyword evidence="1" id="KW-0539">Nucleus</keyword>
<dbReference type="SUPFAM" id="SSF57701">
    <property type="entry name" value="Zn2/Cys6 DNA-binding domain"/>
    <property type="match status" value="1"/>
</dbReference>
<proteinExistence type="predicted"/>
<feature type="region of interest" description="Disordered" evidence="2">
    <location>
        <begin position="211"/>
        <end position="269"/>
    </location>
</feature>
<evidence type="ECO:0000256" key="2">
    <source>
        <dbReference type="SAM" id="MobiDB-lite"/>
    </source>
</evidence>
<sequence>MADSLSYAPTHYIPPAVSQQYYAPPPPSHVNHGHVHVVSPPPRPDPTQRKRPKYTRSKTGCLTCRVKKIKCDETKPNCMRCTHGQRDCTWPEGVPTRKKAVARKESAEARPSTAGSSGISESSTTPPTREPTPPRRSGDIGLMPLQTRRTSDTYLPLPPMPSDVDPNRRHIGNGDRPSGYAPQPNPNSNVLTMIPDPVSYPAQHRYESYASAPQPGASRHTLPPPYRPPMTHPVSQWSPTEPIDPYFSSIQERNLVGHNPSSDAHTRYQ</sequence>
<evidence type="ECO:0000256" key="1">
    <source>
        <dbReference type="ARBA" id="ARBA00023242"/>
    </source>
</evidence>
<feature type="region of interest" description="Disordered" evidence="2">
    <location>
        <begin position="83"/>
        <end position="186"/>
    </location>
</feature>
<evidence type="ECO:0000259" key="3">
    <source>
        <dbReference type="PROSITE" id="PS50048"/>
    </source>
</evidence>
<dbReference type="PROSITE" id="PS50048">
    <property type="entry name" value="ZN2_CY6_FUNGAL_2"/>
    <property type="match status" value="1"/>
</dbReference>
<dbReference type="AlphaFoldDB" id="A0A0K1IJM9"/>
<dbReference type="PROSITE" id="PS00463">
    <property type="entry name" value="ZN2_CY6_FUNGAL_1"/>
    <property type="match status" value="1"/>
</dbReference>
<evidence type="ECO:0000313" key="4">
    <source>
        <dbReference type="EMBL" id="AKU04644.1"/>
    </source>
</evidence>
<dbReference type="Gene3D" id="4.10.240.10">
    <property type="entry name" value="Zn(2)-C6 fungal-type DNA-binding domain"/>
    <property type="match status" value="1"/>
</dbReference>
<dbReference type="InterPro" id="IPR001138">
    <property type="entry name" value="Zn2Cys6_DnaBD"/>
</dbReference>
<dbReference type="EMBL" id="KP768209">
    <property type="protein sequence ID" value="AKU04644.1"/>
    <property type="molecule type" value="Genomic_DNA"/>
</dbReference>
<feature type="compositionally biased region" description="Pro residues" evidence="2">
    <location>
        <begin position="222"/>
        <end position="231"/>
    </location>
</feature>
<dbReference type="CDD" id="cd00067">
    <property type="entry name" value="GAL4"/>
    <property type="match status" value="1"/>
</dbReference>
<dbReference type="PANTHER" id="PTHR37534">
    <property type="entry name" value="TRANSCRIPTIONAL ACTIVATOR PROTEIN UGA3"/>
    <property type="match status" value="1"/>
</dbReference>
<name>A0A0K1IJM9_9AGAR</name>
<dbReference type="GO" id="GO:0008270">
    <property type="term" value="F:zinc ion binding"/>
    <property type="evidence" value="ECO:0007669"/>
    <property type="project" value="InterPro"/>
</dbReference>
<dbReference type="PANTHER" id="PTHR37534:SF46">
    <property type="entry name" value="ZN(II)2CYS6 TRANSCRIPTION FACTOR (EUROFUNG)"/>
    <property type="match status" value="1"/>
</dbReference>
<reference evidence="4" key="1">
    <citation type="submission" date="2015-02" db="EMBL/GenBank/DDBJ databases">
        <title>Studies on translation initiation factor Vv-IF4E and its co-expressed transcription factors of Volvariella volvacea.</title>
        <authorList>
            <person name="Xie B."/>
            <person name="Chen R."/>
        </authorList>
    </citation>
    <scope>NUCLEOTIDE SEQUENCE</scope>
    <source>
        <strain evidence="4">PYd21</strain>
    </source>
</reference>
<dbReference type="SMART" id="SM00066">
    <property type="entry name" value="GAL4"/>
    <property type="match status" value="1"/>
</dbReference>
<protein>
    <submittedName>
        <fullName evidence="4">Putative zinc cluster transcription factor</fullName>
    </submittedName>
</protein>
<accession>A0A0K1IJM9</accession>
<feature type="domain" description="Zn(2)-C6 fungal-type" evidence="3">
    <location>
        <begin position="60"/>
        <end position="90"/>
    </location>
</feature>
<dbReference type="Pfam" id="PF00172">
    <property type="entry name" value="Zn_clus"/>
    <property type="match status" value="1"/>
</dbReference>
<feature type="region of interest" description="Disordered" evidence="2">
    <location>
        <begin position="18"/>
        <end position="57"/>
    </location>
</feature>
<dbReference type="GO" id="GO:0000981">
    <property type="term" value="F:DNA-binding transcription factor activity, RNA polymerase II-specific"/>
    <property type="evidence" value="ECO:0007669"/>
    <property type="project" value="InterPro"/>
</dbReference>
<gene>
    <name evidence="4" type="primary">ECM22</name>
</gene>
<feature type="compositionally biased region" description="Low complexity" evidence="2">
    <location>
        <begin position="111"/>
        <end position="127"/>
    </location>
</feature>
<organism evidence="4">
    <name type="scientific">Volvariella volvacea</name>
    <dbReference type="NCBI Taxonomy" id="36659"/>
    <lineage>
        <taxon>Eukaryota</taxon>
        <taxon>Fungi</taxon>
        <taxon>Dikarya</taxon>
        <taxon>Basidiomycota</taxon>
        <taxon>Agaricomycotina</taxon>
        <taxon>Agaricomycetes</taxon>
        <taxon>Agaricomycetidae</taxon>
        <taxon>Agaricales</taxon>
        <taxon>Pluteineae</taxon>
        <taxon>Pluteaceae</taxon>
        <taxon>Volvariella</taxon>
    </lineage>
</organism>